<evidence type="ECO:0000256" key="2">
    <source>
        <dbReference type="SAM" id="SignalP"/>
    </source>
</evidence>
<dbReference type="Proteomes" id="UP000075920">
    <property type="component" value="Unassembled WGS sequence"/>
</dbReference>
<sequence>MNAISIVLVLMLFGTVCSSYAIDCLDVWDEESIAEMIEEDRRYQEALKAGHVHDEDDDDDDDGDDEDDEHAIDSEDETQADSHEEDEEEDEHAHEHHETNVKHSPQDHRHKRETPMAVQSIAGEAVNEEPSDLETAETHLFRPVFRYKSQYTERRRVRTPNGGVNFAPTQ</sequence>
<evidence type="ECO:0000256" key="1">
    <source>
        <dbReference type="SAM" id="MobiDB-lite"/>
    </source>
</evidence>
<proteinExistence type="predicted"/>
<dbReference type="AlphaFoldDB" id="A0A182WAK5"/>
<evidence type="ECO:0000313" key="3">
    <source>
        <dbReference type="EnsemblMetazoa" id="AMIN007383-PA"/>
    </source>
</evidence>
<accession>A0A182WAK5</accession>
<evidence type="ECO:0000313" key="4">
    <source>
        <dbReference type="Proteomes" id="UP000075920"/>
    </source>
</evidence>
<feature type="chain" id="PRO_5008141128" description="Secreted protein" evidence="2">
    <location>
        <begin position="22"/>
        <end position="170"/>
    </location>
</feature>
<dbReference type="STRING" id="112268.A0A182WAK5"/>
<dbReference type="VEuPathDB" id="VectorBase:AMIN007383"/>
<evidence type="ECO:0008006" key="5">
    <source>
        <dbReference type="Google" id="ProtNLM"/>
    </source>
</evidence>
<reference evidence="4" key="1">
    <citation type="submission" date="2013-03" db="EMBL/GenBank/DDBJ databases">
        <title>The Genome Sequence of Anopheles minimus MINIMUS1.</title>
        <authorList>
            <consortium name="The Broad Institute Genomics Platform"/>
            <person name="Neafsey D.E."/>
            <person name="Walton C."/>
            <person name="Walker B."/>
            <person name="Young S.K."/>
            <person name="Zeng Q."/>
            <person name="Gargeya S."/>
            <person name="Fitzgerald M."/>
            <person name="Haas B."/>
            <person name="Abouelleil A."/>
            <person name="Allen A.W."/>
            <person name="Alvarado L."/>
            <person name="Arachchi H.M."/>
            <person name="Berlin A.M."/>
            <person name="Chapman S.B."/>
            <person name="Gainer-Dewar J."/>
            <person name="Goldberg J."/>
            <person name="Griggs A."/>
            <person name="Gujja S."/>
            <person name="Hansen M."/>
            <person name="Howarth C."/>
            <person name="Imamovic A."/>
            <person name="Ireland A."/>
            <person name="Larimer J."/>
            <person name="McCowan C."/>
            <person name="Murphy C."/>
            <person name="Pearson M."/>
            <person name="Poon T.W."/>
            <person name="Priest M."/>
            <person name="Roberts A."/>
            <person name="Saif S."/>
            <person name="Shea T."/>
            <person name="Sisk P."/>
            <person name="Sykes S."/>
            <person name="Wortman J."/>
            <person name="Nusbaum C."/>
            <person name="Birren B."/>
        </authorList>
    </citation>
    <scope>NUCLEOTIDE SEQUENCE [LARGE SCALE GENOMIC DNA]</scope>
    <source>
        <strain evidence="4">MINIMUS1</strain>
    </source>
</reference>
<feature type="compositionally biased region" description="Basic and acidic residues" evidence="1">
    <location>
        <begin position="91"/>
        <end position="107"/>
    </location>
</feature>
<keyword evidence="2" id="KW-0732">Signal</keyword>
<name>A0A182WAK5_9DIPT</name>
<feature type="region of interest" description="Disordered" evidence="1">
    <location>
        <begin position="45"/>
        <end position="137"/>
    </location>
</feature>
<protein>
    <recommendedName>
        <fullName evidence="5">Secreted protein</fullName>
    </recommendedName>
</protein>
<dbReference type="EnsemblMetazoa" id="AMIN007383-RA">
    <property type="protein sequence ID" value="AMIN007383-PA"/>
    <property type="gene ID" value="AMIN007383"/>
</dbReference>
<feature type="compositionally biased region" description="Acidic residues" evidence="1">
    <location>
        <begin position="126"/>
        <end position="135"/>
    </location>
</feature>
<feature type="compositionally biased region" description="Acidic residues" evidence="1">
    <location>
        <begin position="55"/>
        <end position="90"/>
    </location>
</feature>
<organism evidence="3 4">
    <name type="scientific">Anopheles minimus</name>
    <dbReference type="NCBI Taxonomy" id="112268"/>
    <lineage>
        <taxon>Eukaryota</taxon>
        <taxon>Metazoa</taxon>
        <taxon>Ecdysozoa</taxon>
        <taxon>Arthropoda</taxon>
        <taxon>Hexapoda</taxon>
        <taxon>Insecta</taxon>
        <taxon>Pterygota</taxon>
        <taxon>Neoptera</taxon>
        <taxon>Endopterygota</taxon>
        <taxon>Diptera</taxon>
        <taxon>Nematocera</taxon>
        <taxon>Culicoidea</taxon>
        <taxon>Culicidae</taxon>
        <taxon>Anophelinae</taxon>
        <taxon>Anopheles</taxon>
    </lineage>
</organism>
<keyword evidence="4" id="KW-1185">Reference proteome</keyword>
<feature type="signal peptide" evidence="2">
    <location>
        <begin position="1"/>
        <end position="21"/>
    </location>
</feature>
<reference evidence="3" key="2">
    <citation type="submission" date="2020-05" db="UniProtKB">
        <authorList>
            <consortium name="EnsemblMetazoa"/>
        </authorList>
    </citation>
    <scope>IDENTIFICATION</scope>
    <source>
        <strain evidence="3">MINIMUS1</strain>
    </source>
</reference>